<dbReference type="Proteomes" id="UP000186216">
    <property type="component" value="Unassembled WGS sequence"/>
</dbReference>
<evidence type="ECO:0000313" key="3">
    <source>
        <dbReference type="Proteomes" id="UP000186216"/>
    </source>
</evidence>
<dbReference type="Pfam" id="PF16896">
    <property type="entry name" value="PGDH_C"/>
    <property type="match status" value="1"/>
</dbReference>
<evidence type="ECO:0000259" key="1">
    <source>
        <dbReference type="Pfam" id="PF16896"/>
    </source>
</evidence>
<feature type="domain" description="Phosphogluconate dehydrogenase (decarboxylating) C-terminal" evidence="1">
    <location>
        <begin position="1"/>
        <end position="31"/>
    </location>
</feature>
<name>A0AA46A684_9RHOB</name>
<dbReference type="EMBL" id="FTOU01000009">
    <property type="protein sequence ID" value="SIS93546.1"/>
    <property type="molecule type" value="Genomic_DNA"/>
</dbReference>
<dbReference type="InterPro" id="IPR031663">
    <property type="entry name" value="PGDH_C"/>
</dbReference>
<sequence>MLEPGLSKTICASLLIGMREVPDECVRRGQP</sequence>
<reference evidence="2 3" key="1">
    <citation type="submission" date="2017-01" db="EMBL/GenBank/DDBJ databases">
        <authorList>
            <person name="Varghese N."/>
            <person name="Submissions S."/>
        </authorList>
    </citation>
    <scope>NUCLEOTIDE SEQUENCE [LARGE SCALE GENOMIC DNA]</scope>
    <source>
        <strain evidence="2 3">DSM 18447</strain>
    </source>
</reference>
<evidence type="ECO:0000313" key="2">
    <source>
        <dbReference type="EMBL" id="SIS93546.1"/>
    </source>
</evidence>
<protein>
    <submittedName>
        <fullName evidence="2">Phosphogluconate dehydrogenase (Decarboxylating) C-term</fullName>
    </submittedName>
</protein>
<organism evidence="2 3">
    <name type="scientific">Paracoccus saliphilus</name>
    <dbReference type="NCBI Taxonomy" id="405559"/>
    <lineage>
        <taxon>Bacteria</taxon>
        <taxon>Pseudomonadati</taxon>
        <taxon>Pseudomonadota</taxon>
        <taxon>Alphaproteobacteria</taxon>
        <taxon>Rhodobacterales</taxon>
        <taxon>Paracoccaceae</taxon>
        <taxon>Paracoccus</taxon>
    </lineage>
</organism>
<accession>A0AA46A684</accession>
<gene>
    <name evidence="2" type="ORF">SAMN05421772_10995</name>
</gene>
<dbReference type="AlphaFoldDB" id="A0AA46A684"/>
<proteinExistence type="predicted"/>
<comment type="caution">
    <text evidence="2">The sequence shown here is derived from an EMBL/GenBank/DDBJ whole genome shotgun (WGS) entry which is preliminary data.</text>
</comment>